<reference evidence="2 3" key="1">
    <citation type="submission" date="2014-02" db="EMBL/GenBank/DDBJ databases">
        <title>Vibrio fortis Dalian14 Genome Sequencing.</title>
        <authorList>
            <person name="Wang Y."/>
            <person name="Song L."/>
            <person name="Liu G."/>
            <person name="Ding J."/>
        </authorList>
    </citation>
    <scope>NUCLEOTIDE SEQUENCE [LARGE SCALE GENOMIC DNA]</scope>
    <source>
        <strain evidence="2 3">Dalian14</strain>
    </source>
</reference>
<dbReference type="RefSeq" id="WP_032553675.1">
    <property type="nucleotide sequence ID" value="NZ_AP025488.1"/>
</dbReference>
<dbReference type="Proteomes" id="UP000027219">
    <property type="component" value="Unassembled WGS sequence"/>
</dbReference>
<keyword evidence="2" id="KW-0223">Dioxygenase</keyword>
<dbReference type="Pfam" id="PF02900">
    <property type="entry name" value="LigB"/>
    <property type="match status" value="1"/>
</dbReference>
<organism evidence="2 3">
    <name type="scientific">Vibrio fortis</name>
    <dbReference type="NCBI Taxonomy" id="212667"/>
    <lineage>
        <taxon>Bacteria</taxon>
        <taxon>Pseudomonadati</taxon>
        <taxon>Pseudomonadota</taxon>
        <taxon>Gammaproteobacteria</taxon>
        <taxon>Vibrionales</taxon>
        <taxon>Vibrionaceae</taxon>
        <taxon>Vibrio</taxon>
    </lineage>
</organism>
<dbReference type="NCBIfam" id="NF009903">
    <property type="entry name" value="PRK13366.1"/>
    <property type="match status" value="1"/>
</dbReference>
<dbReference type="CDD" id="cd07949">
    <property type="entry name" value="PCA_45_Doxase_B_like_1"/>
    <property type="match status" value="1"/>
</dbReference>
<evidence type="ECO:0000259" key="1">
    <source>
        <dbReference type="Pfam" id="PF02900"/>
    </source>
</evidence>
<name>A0A066UG43_9VIBR</name>
<proteinExistence type="predicted"/>
<dbReference type="NCBIfam" id="NF009901">
    <property type="entry name" value="PRK13364.1"/>
    <property type="match status" value="1"/>
</dbReference>
<dbReference type="EMBL" id="JFFR01000033">
    <property type="protein sequence ID" value="KDN26401.1"/>
    <property type="molecule type" value="Genomic_DNA"/>
</dbReference>
<dbReference type="InterPro" id="IPR004183">
    <property type="entry name" value="Xdiol_dOase_suB"/>
</dbReference>
<accession>A0A066UG43</accession>
<comment type="caution">
    <text evidence="2">The sequence shown here is derived from an EMBL/GenBank/DDBJ whole genome shotgun (WGS) entry which is preliminary data.</text>
</comment>
<keyword evidence="3" id="KW-1185">Reference proteome</keyword>
<keyword evidence="2" id="KW-0560">Oxidoreductase</keyword>
<feature type="domain" description="Extradiol ring-cleavage dioxygenase class III enzyme subunit B" evidence="1">
    <location>
        <begin position="8"/>
        <end position="263"/>
    </location>
</feature>
<dbReference type="STRING" id="212667.VFDL14_10960"/>
<dbReference type="SUPFAM" id="SSF53213">
    <property type="entry name" value="LigB-like"/>
    <property type="match status" value="1"/>
</dbReference>
<dbReference type="GO" id="GO:0016702">
    <property type="term" value="F:oxidoreductase activity, acting on single donors with incorporation of molecular oxygen, incorporation of two atoms of oxygen"/>
    <property type="evidence" value="ECO:0007669"/>
    <property type="project" value="UniProtKB-ARBA"/>
</dbReference>
<dbReference type="Gene3D" id="3.40.830.10">
    <property type="entry name" value="LigB-like"/>
    <property type="match status" value="1"/>
</dbReference>
<evidence type="ECO:0000313" key="3">
    <source>
        <dbReference type="Proteomes" id="UP000027219"/>
    </source>
</evidence>
<dbReference type="NCBIfam" id="NF009902">
    <property type="entry name" value="PRK13365.1"/>
    <property type="match status" value="1"/>
</dbReference>
<gene>
    <name evidence="2" type="ORF">VFDL14_10960</name>
</gene>
<evidence type="ECO:0000313" key="2">
    <source>
        <dbReference type="EMBL" id="KDN26401.1"/>
    </source>
</evidence>
<dbReference type="GO" id="GO:0008198">
    <property type="term" value="F:ferrous iron binding"/>
    <property type="evidence" value="ECO:0007669"/>
    <property type="project" value="InterPro"/>
</dbReference>
<dbReference type="OrthoDB" id="8673673at2"/>
<sequence>MAKIVGGITTSHIPSIGKAIENNLQQTEYWKPLFDAYPPIHHWLDEVQPDVAVVFYNDHGLEFFLDKKPTFAIGAAPSYKNADEGWGIPTIPEINGDPELSWHICNELVENEFDITICQEMKVDHGLTVPMQLMWPNFSYGHMKVIPVCINVEQHPMPSPKRCYDLGKAIGKAVESYDKDLKVVVLGTGGLSHQLDGERAGFINKEFDLYCMKKLIDNPEELTKLSIYDLVEQGGAQGAEFIMWLGMRGALTGELNVLKSSYHAPVSNTGAGTMLIENR</sequence>
<protein>
    <submittedName>
        <fullName evidence="2">Protocatechuate 3,4-dioxygenase</fullName>
    </submittedName>
</protein>
<dbReference type="AlphaFoldDB" id="A0A066UG43"/>